<dbReference type="InterPro" id="IPR036397">
    <property type="entry name" value="RNaseH_sf"/>
</dbReference>
<name>A0AAW0AT61_9AGAR</name>
<dbReference type="SUPFAM" id="SSF53098">
    <property type="entry name" value="Ribonuclease H-like"/>
    <property type="match status" value="1"/>
</dbReference>
<dbReference type="Gene3D" id="3.30.420.10">
    <property type="entry name" value="Ribonuclease H-like superfamily/Ribonuclease H"/>
    <property type="match status" value="1"/>
</dbReference>
<gene>
    <name evidence="2" type="ORF">R3P38DRAFT_1384992</name>
</gene>
<dbReference type="EMBL" id="JAWWNJ010000051">
    <property type="protein sequence ID" value="KAK7016269.1"/>
    <property type="molecule type" value="Genomic_DNA"/>
</dbReference>
<protein>
    <submittedName>
        <fullName evidence="2">Domain-containing protein 2</fullName>
    </submittedName>
</protein>
<sequence length="290" mass="32320">MGIVHSLARKLFANRAPPSSPLPPPPPLPRYPIPLFVYITSLDEANSHLALIQDGATIGLDLESMDIEGSPKLTKAQKRARLAEQRDHVATFAIDWSNVSVCLAQIATESGDVFVINLYAMQELPTEFSRICESPNIVKVSAGIFSDGQRLWDSFRLNLLSAASLGLFARLAYPLDMLPGAPYGPEPSLVSIVRHTLSFELPKEEQMSQWNAETLSESQKNYAAADAHASLQTYLAMQGVIQARVFPIQESWYMFDVVERVRVHRGTQTAWKARCLWWSSDPSQGFEAFR</sequence>
<accession>A0AAW0AT61</accession>
<dbReference type="PANTHER" id="PTHR47765:SF2">
    <property type="entry name" value="EXONUCLEASE MUT-7 HOMOLOG"/>
    <property type="match status" value="1"/>
</dbReference>
<evidence type="ECO:0000259" key="1">
    <source>
        <dbReference type="Pfam" id="PF01612"/>
    </source>
</evidence>
<reference evidence="2 3" key="1">
    <citation type="journal article" date="2024" name="J Genomics">
        <title>Draft genome sequencing and assembly of Favolaschia claudopus CIRM-BRFM 2984 isolated from oak limbs.</title>
        <authorList>
            <person name="Navarro D."/>
            <person name="Drula E."/>
            <person name="Chaduli D."/>
            <person name="Cazenave R."/>
            <person name="Ahrendt S."/>
            <person name="Wang J."/>
            <person name="Lipzen A."/>
            <person name="Daum C."/>
            <person name="Barry K."/>
            <person name="Grigoriev I.V."/>
            <person name="Favel A."/>
            <person name="Rosso M.N."/>
            <person name="Martin F."/>
        </authorList>
    </citation>
    <scope>NUCLEOTIDE SEQUENCE [LARGE SCALE GENOMIC DNA]</scope>
    <source>
        <strain evidence="2 3">CIRM-BRFM 2984</strain>
    </source>
</reference>
<dbReference type="InterPro" id="IPR002562">
    <property type="entry name" value="3'-5'_exonuclease_dom"/>
</dbReference>
<dbReference type="Pfam" id="PF01612">
    <property type="entry name" value="DNA_pol_A_exo1"/>
    <property type="match status" value="1"/>
</dbReference>
<feature type="domain" description="3'-5' exonuclease" evidence="1">
    <location>
        <begin position="100"/>
        <end position="240"/>
    </location>
</feature>
<keyword evidence="3" id="KW-1185">Reference proteome</keyword>
<dbReference type="PANTHER" id="PTHR47765">
    <property type="entry name" value="3'-5' EXONUCLEASE DOMAIN-CONTAINING PROTEIN"/>
    <property type="match status" value="1"/>
</dbReference>
<dbReference type="GO" id="GO:0008408">
    <property type="term" value="F:3'-5' exonuclease activity"/>
    <property type="evidence" value="ECO:0007669"/>
    <property type="project" value="InterPro"/>
</dbReference>
<dbReference type="AlphaFoldDB" id="A0AAW0AT61"/>
<evidence type="ECO:0000313" key="3">
    <source>
        <dbReference type="Proteomes" id="UP001362999"/>
    </source>
</evidence>
<dbReference type="InterPro" id="IPR052408">
    <property type="entry name" value="Exonuclease_MUT-7-like"/>
</dbReference>
<evidence type="ECO:0000313" key="2">
    <source>
        <dbReference type="EMBL" id="KAK7016269.1"/>
    </source>
</evidence>
<organism evidence="2 3">
    <name type="scientific">Favolaschia claudopus</name>
    <dbReference type="NCBI Taxonomy" id="2862362"/>
    <lineage>
        <taxon>Eukaryota</taxon>
        <taxon>Fungi</taxon>
        <taxon>Dikarya</taxon>
        <taxon>Basidiomycota</taxon>
        <taxon>Agaricomycotina</taxon>
        <taxon>Agaricomycetes</taxon>
        <taxon>Agaricomycetidae</taxon>
        <taxon>Agaricales</taxon>
        <taxon>Marasmiineae</taxon>
        <taxon>Mycenaceae</taxon>
        <taxon>Favolaschia</taxon>
    </lineage>
</organism>
<dbReference type="GO" id="GO:0003676">
    <property type="term" value="F:nucleic acid binding"/>
    <property type="evidence" value="ECO:0007669"/>
    <property type="project" value="InterPro"/>
</dbReference>
<comment type="caution">
    <text evidence="2">The sequence shown here is derived from an EMBL/GenBank/DDBJ whole genome shotgun (WGS) entry which is preliminary data.</text>
</comment>
<dbReference type="GO" id="GO:0006139">
    <property type="term" value="P:nucleobase-containing compound metabolic process"/>
    <property type="evidence" value="ECO:0007669"/>
    <property type="project" value="InterPro"/>
</dbReference>
<proteinExistence type="predicted"/>
<dbReference type="Proteomes" id="UP001362999">
    <property type="component" value="Unassembled WGS sequence"/>
</dbReference>
<dbReference type="InterPro" id="IPR012337">
    <property type="entry name" value="RNaseH-like_sf"/>
</dbReference>